<dbReference type="Proteomes" id="UP000704529">
    <property type="component" value="Unassembled WGS sequence"/>
</dbReference>
<feature type="chain" id="PRO_5041252075" description="Lipoprotein" evidence="1">
    <location>
        <begin position="24"/>
        <end position="191"/>
    </location>
</feature>
<dbReference type="EMBL" id="JAFHKU010000133">
    <property type="protein sequence ID" value="MBN3559974.1"/>
    <property type="molecule type" value="Genomic_DNA"/>
</dbReference>
<accession>A0AA41A2P9</accession>
<evidence type="ECO:0000313" key="5">
    <source>
        <dbReference type="Proteomes" id="UP000704529"/>
    </source>
</evidence>
<evidence type="ECO:0008006" key="6">
    <source>
        <dbReference type="Google" id="ProtNLM"/>
    </source>
</evidence>
<evidence type="ECO:0000313" key="2">
    <source>
        <dbReference type="EMBL" id="MBB4608306.1"/>
    </source>
</evidence>
<organism evidence="3 5">
    <name type="scientific">Sphingomonas yabuuchiae</name>
    <dbReference type="NCBI Taxonomy" id="172044"/>
    <lineage>
        <taxon>Bacteria</taxon>
        <taxon>Pseudomonadati</taxon>
        <taxon>Pseudomonadota</taxon>
        <taxon>Alphaproteobacteria</taxon>
        <taxon>Sphingomonadales</taxon>
        <taxon>Sphingomonadaceae</taxon>
        <taxon>Sphingomonas</taxon>
    </lineage>
</organism>
<name>A0AA41A2P9_9SPHN</name>
<reference evidence="2 4" key="1">
    <citation type="submission" date="2020-08" db="EMBL/GenBank/DDBJ databases">
        <title>Genomic Encyclopedia of Type Strains, Phase IV (KMG-IV): sequencing the most valuable type-strain genomes for metagenomic binning, comparative biology and taxonomic classification.</title>
        <authorList>
            <person name="Goeker M."/>
        </authorList>
    </citation>
    <scope>NUCLEOTIDE SEQUENCE [LARGE SCALE GENOMIC DNA]</scope>
    <source>
        <strain evidence="2 4">DSM 14562</strain>
    </source>
</reference>
<comment type="caution">
    <text evidence="3">The sequence shown here is derived from an EMBL/GenBank/DDBJ whole genome shotgun (WGS) entry which is preliminary data.</text>
</comment>
<dbReference type="AlphaFoldDB" id="A0AA41A2P9"/>
<keyword evidence="1" id="KW-0732">Signal</keyword>
<evidence type="ECO:0000313" key="3">
    <source>
        <dbReference type="EMBL" id="MBN3559974.1"/>
    </source>
</evidence>
<reference evidence="3" key="2">
    <citation type="submission" date="2021-01" db="EMBL/GenBank/DDBJ databases">
        <title>Genome Sequencing of Type Strains.</title>
        <authorList>
            <person name="Lemaire J.F."/>
            <person name="Inderbitzin P."/>
            <person name="Collins S.B."/>
            <person name="Wespe N."/>
            <person name="Knight-Connoni V."/>
        </authorList>
    </citation>
    <scope>NUCLEOTIDE SEQUENCE</scope>
    <source>
        <strain evidence="3">DSM 14562</strain>
    </source>
</reference>
<feature type="signal peptide" evidence="1">
    <location>
        <begin position="1"/>
        <end position="23"/>
    </location>
</feature>
<keyword evidence="4" id="KW-1185">Reference proteome</keyword>
<dbReference type="EMBL" id="JACHNX010000001">
    <property type="protein sequence ID" value="MBB4608306.1"/>
    <property type="molecule type" value="Genomic_DNA"/>
</dbReference>
<sequence>MEKMKFWLAATVAAVTVVSPAMARDFGNAGGFDISAQESDAEKPNSGFCGMLEEYEGSGDTRLLLFRYLSNPEMIVVIVDNYNWSIKKDEEYEVEYLLGGSYYDRKAIGTEDSIRKGLMSAFPASEFLPLFAKSSNFKVTKGAVTVDSLSLKGSGAAVEAFNRCWTYLRGDEAAKQRERDRFSHIPKDPFK</sequence>
<proteinExistence type="predicted"/>
<dbReference type="Proteomes" id="UP000584663">
    <property type="component" value="Unassembled WGS sequence"/>
</dbReference>
<gene>
    <name evidence="2" type="ORF">GGQ89_000494</name>
    <name evidence="3" type="ORF">JYA60_17250</name>
</gene>
<evidence type="ECO:0000313" key="4">
    <source>
        <dbReference type="Proteomes" id="UP000584663"/>
    </source>
</evidence>
<evidence type="ECO:0000256" key="1">
    <source>
        <dbReference type="SAM" id="SignalP"/>
    </source>
</evidence>
<protein>
    <recommendedName>
        <fullName evidence="6">Lipoprotein</fullName>
    </recommendedName>
</protein>
<dbReference type="RefSeq" id="WP_184103786.1">
    <property type="nucleotide sequence ID" value="NZ_JACHNX010000001.1"/>
</dbReference>